<sequence length="120" mass="13135">MNNDRDNKSLYEESLKMAAGIIKLSSFSIAKMSLGPSGPPTGTENPAAALDSASEKPPLRQSARSQRSEKLQSSSKPILMQPAGGENGGSISILHMMHESDETFSDYIRRVREKYKNDFS</sequence>
<dbReference type="EMBL" id="BPVZ01000450">
    <property type="protein sequence ID" value="GKV51180.1"/>
    <property type="molecule type" value="Genomic_DNA"/>
</dbReference>
<evidence type="ECO:0000313" key="2">
    <source>
        <dbReference type="EMBL" id="GKV51180.1"/>
    </source>
</evidence>
<name>A0AAV5MNQ3_9ROSI</name>
<dbReference type="AlphaFoldDB" id="A0AAV5MNQ3"/>
<evidence type="ECO:0000313" key="3">
    <source>
        <dbReference type="Proteomes" id="UP001054252"/>
    </source>
</evidence>
<feature type="region of interest" description="Disordered" evidence="1">
    <location>
        <begin position="32"/>
        <end position="94"/>
    </location>
</feature>
<evidence type="ECO:0000256" key="1">
    <source>
        <dbReference type="SAM" id="MobiDB-lite"/>
    </source>
</evidence>
<keyword evidence="3" id="KW-1185">Reference proteome</keyword>
<proteinExistence type="predicted"/>
<accession>A0AAV5MNQ3</accession>
<protein>
    <submittedName>
        <fullName evidence="2">Uncharacterized protein</fullName>
    </submittedName>
</protein>
<dbReference type="Proteomes" id="UP001054252">
    <property type="component" value="Unassembled WGS sequence"/>
</dbReference>
<reference evidence="2 3" key="1">
    <citation type="journal article" date="2021" name="Commun. Biol.">
        <title>The genome of Shorea leprosula (Dipterocarpaceae) highlights the ecological relevance of drought in aseasonal tropical rainforests.</title>
        <authorList>
            <person name="Ng K.K.S."/>
            <person name="Kobayashi M.J."/>
            <person name="Fawcett J.A."/>
            <person name="Hatakeyama M."/>
            <person name="Paape T."/>
            <person name="Ng C.H."/>
            <person name="Ang C.C."/>
            <person name="Tnah L.H."/>
            <person name="Lee C.T."/>
            <person name="Nishiyama T."/>
            <person name="Sese J."/>
            <person name="O'Brien M.J."/>
            <person name="Copetti D."/>
            <person name="Mohd Noor M.I."/>
            <person name="Ong R.C."/>
            <person name="Putra M."/>
            <person name="Sireger I.Z."/>
            <person name="Indrioko S."/>
            <person name="Kosugi Y."/>
            <person name="Izuno A."/>
            <person name="Isagi Y."/>
            <person name="Lee S.L."/>
            <person name="Shimizu K.K."/>
        </authorList>
    </citation>
    <scope>NUCLEOTIDE SEQUENCE [LARGE SCALE GENOMIC DNA]</scope>
    <source>
        <strain evidence="2">214</strain>
    </source>
</reference>
<organism evidence="2 3">
    <name type="scientific">Rubroshorea leprosula</name>
    <dbReference type="NCBI Taxonomy" id="152421"/>
    <lineage>
        <taxon>Eukaryota</taxon>
        <taxon>Viridiplantae</taxon>
        <taxon>Streptophyta</taxon>
        <taxon>Embryophyta</taxon>
        <taxon>Tracheophyta</taxon>
        <taxon>Spermatophyta</taxon>
        <taxon>Magnoliopsida</taxon>
        <taxon>eudicotyledons</taxon>
        <taxon>Gunneridae</taxon>
        <taxon>Pentapetalae</taxon>
        <taxon>rosids</taxon>
        <taxon>malvids</taxon>
        <taxon>Malvales</taxon>
        <taxon>Dipterocarpaceae</taxon>
        <taxon>Rubroshorea</taxon>
    </lineage>
</organism>
<gene>
    <name evidence="2" type="ORF">SLEP1_g57851</name>
</gene>
<comment type="caution">
    <text evidence="2">The sequence shown here is derived from an EMBL/GenBank/DDBJ whole genome shotgun (WGS) entry which is preliminary data.</text>
</comment>